<dbReference type="CDD" id="cd00947">
    <property type="entry name" value="TBP_aldolase_IIB"/>
    <property type="match status" value="1"/>
</dbReference>
<feature type="active site" description="Proton donor" evidence="1">
    <location>
        <position position="80"/>
    </location>
</feature>
<dbReference type="RefSeq" id="WP_109714550.1">
    <property type="nucleotide sequence ID" value="NZ_QGDS01000022.1"/>
</dbReference>
<dbReference type="Pfam" id="PF01116">
    <property type="entry name" value="F_bP_aldolase"/>
    <property type="match status" value="1"/>
</dbReference>
<dbReference type="InterPro" id="IPR000771">
    <property type="entry name" value="FBA_II"/>
</dbReference>
<dbReference type="PANTHER" id="PTHR30304">
    <property type="entry name" value="D-TAGATOSE-1,6-BISPHOSPHATE ALDOLASE"/>
    <property type="match status" value="1"/>
</dbReference>
<name>A0A315ZQJ9_9FIRM</name>
<feature type="binding site" evidence="2">
    <location>
        <position position="208"/>
    </location>
    <ligand>
        <name>Zn(2+)</name>
        <dbReference type="ChEBI" id="CHEBI:29105"/>
        <label>1</label>
        <note>catalytic</note>
    </ligand>
</feature>
<dbReference type="InterPro" id="IPR050246">
    <property type="entry name" value="Class_II_FBP_aldolase"/>
</dbReference>
<evidence type="ECO:0000313" key="4">
    <source>
        <dbReference type="Proteomes" id="UP000254051"/>
    </source>
</evidence>
<dbReference type="OrthoDB" id="9803995at2"/>
<reference evidence="4" key="1">
    <citation type="submission" date="2017-07" db="EMBL/GenBank/DDBJ databases">
        <authorList>
            <person name="Varghese N."/>
            <person name="Submissions S."/>
        </authorList>
    </citation>
    <scope>NUCLEOTIDE SEQUENCE [LARGE SCALE GENOMIC DNA]</scope>
    <source>
        <strain evidence="4">NLAE-zl-C134</strain>
    </source>
</reference>
<feature type="binding site" evidence="2">
    <location>
        <position position="132"/>
    </location>
    <ligand>
        <name>Zn(2+)</name>
        <dbReference type="ChEBI" id="CHEBI:29105"/>
        <label>2</label>
    </ligand>
</feature>
<keyword evidence="2" id="KW-0479">Metal-binding</keyword>
<dbReference type="InterPro" id="IPR013785">
    <property type="entry name" value="Aldolase_TIM"/>
</dbReference>
<feature type="binding site" evidence="2">
    <location>
        <position position="81"/>
    </location>
    <ligand>
        <name>Zn(2+)</name>
        <dbReference type="ChEBI" id="CHEBI:29105"/>
        <label>1</label>
        <note>catalytic</note>
    </ligand>
</feature>
<dbReference type="GO" id="GO:0016832">
    <property type="term" value="F:aldehyde-lyase activity"/>
    <property type="evidence" value="ECO:0007669"/>
    <property type="project" value="InterPro"/>
</dbReference>
<accession>A0A315ZQJ9</accession>
<dbReference type="SUPFAM" id="SSF51569">
    <property type="entry name" value="Aldolase"/>
    <property type="match status" value="1"/>
</dbReference>
<keyword evidence="4" id="KW-1185">Reference proteome</keyword>
<evidence type="ECO:0000313" key="3">
    <source>
        <dbReference type="EMBL" id="SUQ16143.1"/>
    </source>
</evidence>
<dbReference type="GO" id="GO:0008270">
    <property type="term" value="F:zinc ion binding"/>
    <property type="evidence" value="ECO:0007669"/>
    <property type="project" value="InterPro"/>
</dbReference>
<feature type="binding site" evidence="2">
    <location>
        <position position="102"/>
    </location>
    <ligand>
        <name>Zn(2+)</name>
        <dbReference type="ChEBI" id="CHEBI:29105"/>
        <label>2</label>
    </ligand>
</feature>
<dbReference type="EMBL" id="UHJJ01000022">
    <property type="protein sequence ID" value="SUQ16143.1"/>
    <property type="molecule type" value="Genomic_DNA"/>
</dbReference>
<dbReference type="NCBIfam" id="NF006042">
    <property type="entry name" value="PRK08185.1"/>
    <property type="match status" value="1"/>
</dbReference>
<comment type="cofactor">
    <cofactor evidence="2">
        <name>Zn(2+)</name>
        <dbReference type="ChEBI" id="CHEBI:29105"/>
    </cofactor>
    <text evidence="2">Binds 2 Zn(2+) ions per subunit. One is catalytic and the other provides a structural contribution.</text>
</comment>
<dbReference type="Gene3D" id="3.20.20.70">
    <property type="entry name" value="Aldolase class I"/>
    <property type="match status" value="1"/>
</dbReference>
<proteinExistence type="predicted"/>
<protein>
    <submittedName>
        <fullName evidence="3">Fructose-bisphosphate aldolase, class II</fullName>
    </submittedName>
</protein>
<organism evidence="3 4">
    <name type="scientific">Faecalicatena contorta</name>
    <dbReference type="NCBI Taxonomy" id="39482"/>
    <lineage>
        <taxon>Bacteria</taxon>
        <taxon>Bacillati</taxon>
        <taxon>Bacillota</taxon>
        <taxon>Clostridia</taxon>
        <taxon>Lachnospirales</taxon>
        <taxon>Lachnospiraceae</taxon>
        <taxon>Faecalicatena</taxon>
    </lineage>
</organism>
<keyword evidence="2" id="KW-0862">Zinc</keyword>
<sequence length="288" mass="30963">MLVNMKELLAVANENDFAVPAFNISDYSMFNGIMQASEENNAPVIIAIHPDELSHIGTEVIRAIIEKANKTSVPVCIHLDHGSSFEQVMTAIRAGFTSVMIDGSSLPLERNIEVCKKVAEAAHAVNVSVEGELGTIGSTDAEAEAGANVIIYTNPDHAVKFVKESGVDTLAIAIGTSHGIYPKGMKPELKLDLLKEIKGKVSIPLVLHGGSNNPDTEIGEAVTLGVNKINISSDIKVAYYDKMREILADKGLREPNTIQPPCIAAMKKVAYHKIELFQANGKAALYCK</sequence>
<gene>
    <name evidence="3" type="ORF">SAMN05216529_12232</name>
</gene>
<evidence type="ECO:0000256" key="2">
    <source>
        <dbReference type="PIRSR" id="PIRSR001359-3"/>
    </source>
</evidence>
<evidence type="ECO:0000256" key="1">
    <source>
        <dbReference type="PIRSR" id="PIRSR001359-1"/>
    </source>
</evidence>
<dbReference type="AlphaFoldDB" id="A0A315ZQJ9"/>
<dbReference type="GO" id="GO:0005975">
    <property type="term" value="P:carbohydrate metabolic process"/>
    <property type="evidence" value="ECO:0007669"/>
    <property type="project" value="InterPro"/>
</dbReference>
<dbReference type="PANTHER" id="PTHR30304:SF0">
    <property type="entry name" value="D-TAGATOSE-1,6-BISPHOSPHATE ALDOLASE SUBUNIT GATY-RELATED"/>
    <property type="match status" value="1"/>
</dbReference>
<dbReference type="Proteomes" id="UP000254051">
    <property type="component" value="Unassembled WGS sequence"/>
</dbReference>
<dbReference type="PIRSF" id="PIRSF001359">
    <property type="entry name" value="F_bP_aldolase_II"/>
    <property type="match status" value="1"/>
</dbReference>
<dbReference type="PROSITE" id="PS00602">
    <property type="entry name" value="ALDOLASE_CLASS_II_1"/>
    <property type="match status" value="1"/>
</dbReference>
<feature type="binding site" evidence="2">
    <location>
        <position position="178"/>
    </location>
    <ligand>
        <name>Zn(2+)</name>
        <dbReference type="ChEBI" id="CHEBI:29105"/>
        <label>1</label>
        <note>catalytic</note>
    </ligand>
</feature>
<dbReference type="NCBIfam" id="TIGR00167">
    <property type="entry name" value="cbbA"/>
    <property type="match status" value="1"/>
</dbReference>